<dbReference type="Gene3D" id="3.90.190.10">
    <property type="entry name" value="Protein tyrosine phosphatase superfamily"/>
    <property type="match status" value="1"/>
</dbReference>
<dbReference type="Proteomes" id="UP000198959">
    <property type="component" value="Unassembled WGS sequence"/>
</dbReference>
<sequence>MSEQTFEFTGLYNLRDLGGLRAGDGRPIRPGVLFRSDSPHEASEADVDHLVNTLGVTSIVDLRAERELVADGTNPLIPPAVRHQHFPIDGGPGGAIEGAPEGSRLALRYLEYLDRHADAIVGAVRAVAHSDGGTIVHCRAGKDRTGVVIAVILDALGVDPVEIAHDYELTTEPMNRIMARLRASRTYAANVAKLPAEMYSSRAATMTDFLAELHTRHGGAGEWLLANDLSRADLVALAEHLLADSESPGNSGSFTAQGADR</sequence>
<dbReference type="PANTHER" id="PTHR31126:SF1">
    <property type="entry name" value="TYROSINE SPECIFIC PROTEIN PHOSPHATASES DOMAIN-CONTAINING PROTEIN"/>
    <property type="match status" value="1"/>
</dbReference>
<dbReference type="PANTHER" id="PTHR31126">
    <property type="entry name" value="TYROSINE-PROTEIN PHOSPHATASE"/>
    <property type="match status" value="1"/>
</dbReference>
<reference evidence="4" key="1">
    <citation type="submission" date="2016-06" db="EMBL/GenBank/DDBJ databases">
        <authorList>
            <person name="Varghese N."/>
            <person name="Submissions Spin"/>
        </authorList>
    </citation>
    <scope>NUCLEOTIDE SEQUENCE [LARGE SCALE GENOMIC DNA]</scope>
    <source>
        <strain evidence="4">DSM 43817</strain>
    </source>
</reference>
<evidence type="ECO:0000256" key="1">
    <source>
        <dbReference type="ARBA" id="ARBA00009580"/>
    </source>
</evidence>
<dbReference type="OrthoDB" id="1188001at2"/>
<dbReference type="EMBL" id="FMHW01000002">
    <property type="protein sequence ID" value="SCL20074.1"/>
    <property type="molecule type" value="Genomic_DNA"/>
</dbReference>
<dbReference type="PROSITE" id="PS50056">
    <property type="entry name" value="TYR_PHOSPHATASE_2"/>
    <property type="match status" value="1"/>
</dbReference>
<dbReference type="AlphaFoldDB" id="A0A1C6RS85"/>
<dbReference type="PROSITE" id="PS00383">
    <property type="entry name" value="TYR_PHOSPHATASE_1"/>
    <property type="match status" value="1"/>
</dbReference>
<proteinExistence type="inferred from homology"/>
<gene>
    <name evidence="3" type="ORF">GA0074692_0778</name>
</gene>
<dbReference type="InterPro" id="IPR026893">
    <property type="entry name" value="Tyr/Ser_Pase_IphP-type"/>
</dbReference>
<dbReference type="InterPro" id="IPR029021">
    <property type="entry name" value="Prot-tyrosine_phosphatase-like"/>
</dbReference>
<name>A0A1C6RS85_9ACTN</name>
<dbReference type="RefSeq" id="WP_091639395.1">
    <property type="nucleotide sequence ID" value="NZ_FMHW01000002.1"/>
</dbReference>
<dbReference type="SUPFAM" id="SSF52799">
    <property type="entry name" value="(Phosphotyrosine protein) phosphatases II"/>
    <property type="match status" value="1"/>
</dbReference>
<dbReference type="InterPro" id="IPR016130">
    <property type="entry name" value="Tyr_Pase_AS"/>
</dbReference>
<dbReference type="Pfam" id="PF13350">
    <property type="entry name" value="Y_phosphatase3"/>
    <property type="match status" value="1"/>
</dbReference>
<accession>A0A1C6RS85</accession>
<organism evidence="3 4">
    <name type="scientific">Micromonospora pallida</name>
    <dbReference type="NCBI Taxonomy" id="145854"/>
    <lineage>
        <taxon>Bacteria</taxon>
        <taxon>Bacillati</taxon>
        <taxon>Actinomycetota</taxon>
        <taxon>Actinomycetes</taxon>
        <taxon>Micromonosporales</taxon>
        <taxon>Micromonosporaceae</taxon>
        <taxon>Micromonospora</taxon>
    </lineage>
</organism>
<evidence type="ECO:0000313" key="3">
    <source>
        <dbReference type="EMBL" id="SCL20074.1"/>
    </source>
</evidence>
<dbReference type="GO" id="GO:0004721">
    <property type="term" value="F:phosphoprotein phosphatase activity"/>
    <property type="evidence" value="ECO:0007669"/>
    <property type="project" value="InterPro"/>
</dbReference>
<comment type="similarity">
    <text evidence="1">Belongs to the protein-tyrosine phosphatase family.</text>
</comment>
<evidence type="ECO:0000259" key="2">
    <source>
        <dbReference type="PROSITE" id="PS50056"/>
    </source>
</evidence>
<evidence type="ECO:0000313" key="4">
    <source>
        <dbReference type="Proteomes" id="UP000198959"/>
    </source>
</evidence>
<keyword evidence="4" id="KW-1185">Reference proteome</keyword>
<dbReference type="STRING" id="145854.GA0074692_0778"/>
<feature type="domain" description="Tyrosine specific protein phosphatases" evidence="2">
    <location>
        <begin position="118"/>
        <end position="159"/>
    </location>
</feature>
<protein>
    <submittedName>
        <fullName evidence="3">Protein tyrosine/serine phosphatase</fullName>
    </submittedName>
</protein>
<dbReference type="InterPro" id="IPR000387">
    <property type="entry name" value="Tyr_Pase_dom"/>
</dbReference>